<dbReference type="InterPro" id="IPR003305">
    <property type="entry name" value="CenC_carb-bd"/>
</dbReference>
<keyword evidence="7 12" id="KW-0378">Hydrolase</keyword>
<dbReference type="Pfam" id="PF00395">
    <property type="entry name" value="SLH"/>
    <property type="match status" value="3"/>
</dbReference>
<accession>A0ABW2UWW4</accession>
<feature type="domain" description="NodB homology" evidence="16">
    <location>
        <begin position="95"/>
        <end position="288"/>
    </location>
</feature>
<dbReference type="Gene3D" id="2.60.40.1190">
    <property type="match status" value="1"/>
</dbReference>
<dbReference type="CDD" id="cd00005">
    <property type="entry name" value="CBM9_like_1"/>
    <property type="match status" value="1"/>
</dbReference>
<dbReference type="PROSITE" id="PS51760">
    <property type="entry name" value="GH10_2"/>
    <property type="match status" value="1"/>
</dbReference>
<dbReference type="Pfam" id="PF02018">
    <property type="entry name" value="CBM_4_9"/>
    <property type="match status" value="2"/>
</dbReference>
<feature type="domain" description="SLH" evidence="15">
    <location>
        <begin position="1409"/>
        <end position="1472"/>
    </location>
</feature>
<dbReference type="InterPro" id="IPR017853">
    <property type="entry name" value="GH"/>
</dbReference>
<dbReference type="RefSeq" id="WP_138789447.1">
    <property type="nucleotide sequence ID" value="NZ_JBHTGQ010000001.1"/>
</dbReference>
<evidence type="ECO:0000256" key="7">
    <source>
        <dbReference type="ARBA" id="ARBA00022801"/>
    </source>
</evidence>
<dbReference type="PROSITE" id="PS51677">
    <property type="entry name" value="NODB"/>
    <property type="match status" value="1"/>
</dbReference>
<dbReference type="Gene3D" id="3.20.20.370">
    <property type="entry name" value="Glycoside hydrolase/deacetylase"/>
    <property type="match status" value="1"/>
</dbReference>
<dbReference type="PROSITE" id="PS51272">
    <property type="entry name" value="SLH"/>
    <property type="match status" value="3"/>
</dbReference>
<dbReference type="Gene3D" id="3.20.20.80">
    <property type="entry name" value="Glycosidases"/>
    <property type="match status" value="1"/>
</dbReference>
<evidence type="ECO:0000256" key="11">
    <source>
        <dbReference type="PROSITE-ProRule" id="PRU10061"/>
    </source>
</evidence>
<evidence type="ECO:0000259" key="15">
    <source>
        <dbReference type="PROSITE" id="PS51272"/>
    </source>
</evidence>
<keyword evidence="8 12" id="KW-0119">Carbohydrate metabolism</keyword>
<dbReference type="InterPro" id="IPR002509">
    <property type="entry name" value="NODB_dom"/>
</dbReference>
<dbReference type="CDD" id="cd10918">
    <property type="entry name" value="CE4_NodB_like_5s_6s"/>
    <property type="match status" value="1"/>
</dbReference>
<feature type="domain" description="SLH" evidence="15">
    <location>
        <begin position="1477"/>
        <end position="1531"/>
    </location>
</feature>
<dbReference type="SUPFAM" id="SSF88713">
    <property type="entry name" value="Glycoside hydrolase/deacetylase"/>
    <property type="match status" value="1"/>
</dbReference>
<feature type="compositionally biased region" description="Polar residues" evidence="13">
    <location>
        <begin position="1126"/>
        <end position="1136"/>
    </location>
</feature>
<dbReference type="Pfam" id="PF06452">
    <property type="entry name" value="CBM9_1"/>
    <property type="match status" value="1"/>
</dbReference>
<evidence type="ECO:0000256" key="2">
    <source>
        <dbReference type="ARBA" id="ARBA00004851"/>
    </source>
</evidence>
<evidence type="ECO:0000256" key="13">
    <source>
        <dbReference type="SAM" id="MobiDB-lite"/>
    </source>
</evidence>
<keyword evidence="10 12" id="KW-0624">Polysaccharide degradation</keyword>
<evidence type="ECO:0000256" key="3">
    <source>
        <dbReference type="ARBA" id="ARBA00007495"/>
    </source>
</evidence>
<comment type="catalytic activity">
    <reaction evidence="1 12">
        <text>Endohydrolysis of (1-&gt;4)-beta-D-xylosidic linkages in xylans.</text>
        <dbReference type="EC" id="3.2.1.8"/>
    </reaction>
</comment>
<dbReference type="EC" id="3.2.1.8" evidence="12"/>
<keyword evidence="4" id="KW-0858">Xylan degradation</keyword>
<comment type="caution">
    <text evidence="18">The sequence shown here is derived from an EMBL/GenBank/DDBJ whole genome shotgun (WGS) entry which is preliminary data.</text>
</comment>
<comment type="pathway">
    <text evidence="2">Glycan degradation; xylan degradation.</text>
</comment>
<dbReference type="PANTHER" id="PTHR31490">
    <property type="entry name" value="GLYCOSYL HYDROLASE"/>
    <property type="match status" value="1"/>
</dbReference>
<dbReference type="InterPro" id="IPR044846">
    <property type="entry name" value="GH10"/>
</dbReference>
<proteinExistence type="inferred from homology"/>
<name>A0ABW2UWW4_9BACL</name>
<dbReference type="Proteomes" id="UP001596528">
    <property type="component" value="Unassembled WGS sequence"/>
</dbReference>
<dbReference type="SMART" id="SM00633">
    <property type="entry name" value="Glyco_10"/>
    <property type="match status" value="1"/>
</dbReference>
<evidence type="ECO:0000313" key="18">
    <source>
        <dbReference type="EMBL" id="MFC7748381.1"/>
    </source>
</evidence>
<sequence>MKTRWIRWMSMMLAMTLLLPSGLFSPTTKAEAKPIPVLLYHRVVDNPTNEWTDISTKKFEETMKYLHDHGFTTLTAEQYVDIMEGNAAPADIPEKPILLTFDDATPDFITTTVPILEKYNMNAVQFVVTGWIGGGYSITEEALRELAENHPNISLQNHSVHHAENQWNAMTKEEASAEIAQANSYIKAITGRDPVLFAYPYGHHHAATQAAMAENGIKYAFKVGTPDQGPYARARHYVKMETTLEQIASWLGGPAPETSGEEPQETLVYHETFADGLGVATQAGNAQVSPVTGKTFNGNEDGAAVQITGRTNNWDGVDIPFLRVGMEAGKTYTITVTGYLDPDVNVPAGAKALLQNVDTYQGLYAETVMQAGQSFQLKGSYTVKSEDRALRIQSNEQGKEVPFYVGDILITTTASAGEEEPGEEQPPAKPFVPVTFEDGQPGGFQARGGVETLTVTDEANHTEGGAYALKVENRAATWHGPSLRVEPYVDKGKEYKVSAWVKLISPASAQLQLSTQIGNGDGASYNNLQNKTVSVEDGWVMLEGTYRYNSLGNEYLTIYVESPNSSAASFYLDDVRFEPTDSGSIDIERNLTPLKDVYKDDFLIGNAVSLSEMEGTRLDLLKMHHNLVTAENAMKPGYAYDDEGNFDFTAEDELVGKAREHGFKIHGHVLVWHQQSREALHTDANGTPLPRDEALANLKKHVQTVVGHFQDQVISWDVVNEAMADNPPNPSDWKSSLRPSGWLRAIGPDYIEYAFRFAKEVIQANGWDIKLYYNDYNDDNQRKAEAIYQMVKDINERYAAETGGERLIDGIGMQAHYNLNTNPENVRLSMEKFISLGVEIGVTELDITAGSDHVLTEEQAQKQAYLYARLFKLYKEKAEHISRVTLWGLNDATSWRAAQNPLLFDRNLKAKPAYYAVINPEKYIEEYDGGERVEANRGQAVWGTPKIDGEIDPVWSTAPILPVNRYQMAWQGANGFAKALWDNSHLYVLFHVNDSRLDKSNANAWEQDSIEVFVDENNDKVTYYQDDDGQYRVNFDNETSFNPNGIAAGFESATSVSGTGYIVEVKIPFRTITPTTQMEIGFDAQINDAQNSARQSVATWNDLTGRGFEDPSVFGVLTLIDKPDDSGNNPNENPGTGMNPPDIREGSGPIVPVTTNTNGQVVGTVTIEQLNRAIANAADANGKKPIVIELAKQANATSYEVQLPAAGLRGQDEVNLSVKTELATLTIPGRSLMDAASSAEHIAIRIAPASTQPLDAAARANAGNRPAISVHLLADGASVASLGGNHAATVSIPYTPGAAERLRPDYIVVWRLDDHGNVTAIPNGRYDEAAGSVVFATRESGSFAVAYVVHAFDDIASLNWAKQAINAMTARDLLKSEAENRFAPQAPVHRAEAIALLVRTLDLNADTDRISMFGDVAADADYYEELAVAKALGIVSGFDGNIFRPDSPITRQDMMVLTARALAAAGAKPNEAGALSLDSFSDAGDVSPYARTEVEALVQGGIINGYQGYLAPQQSLTRAEAAVILYRIWKW</sequence>
<organism evidence="18 19">
    <name type="scientific">Paenibacillus thermoaerophilus</name>
    <dbReference type="NCBI Taxonomy" id="1215385"/>
    <lineage>
        <taxon>Bacteria</taxon>
        <taxon>Bacillati</taxon>
        <taxon>Bacillota</taxon>
        <taxon>Bacilli</taxon>
        <taxon>Bacillales</taxon>
        <taxon>Paenibacillaceae</taxon>
        <taxon>Paenibacillus</taxon>
    </lineage>
</organism>
<dbReference type="SUPFAM" id="SSF51445">
    <property type="entry name" value="(Trans)glycosidases"/>
    <property type="match status" value="1"/>
</dbReference>
<evidence type="ECO:0000256" key="6">
    <source>
        <dbReference type="ARBA" id="ARBA00022737"/>
    </source>
</evidence>
<keyword evidence="9 12" id="KW-0326">Glycosidase</keyword>
<evidence type="ECO:0000256" key="4">
    <source>
        <dbReference type="ARBA" id="ARBA00022651"/>
    </source>
</evidence>
<dbReference type="InterPro" id="IPR008979">
    <property type="entry name" value="Galactose-bd-like_sf"/>
</dbReference>
<feature type="domain" description="SLH" evidence="15">
    <location>
        <begin position="1348"/>
        <end position="1408"/>
    </location>
</feature>
<evidence type="ECO:0000256" key="14">
    <source>
        <dbReference type="SAM" id="SignalP"/>
    </source>
</evidence>
<dbReference type="SUPFAM" id="SSF49785">
    <property type="entry name" value="Galactose-binding domain-like"/>
    <property type="match status" value="2"/>
</dbReference>
<dbReference type="SUPFAM" id="SSF49344">
    <property type="entry name" value="CBD9-like"/>
    <property type="match status" value="1"/>
</dbReference>
<evidence type="ECO:0000259" key="17">
    <source>
        <dbReference type="PROSITE" id="PS51760"/>
    </source>
</evidence>
<dbReference type="PRINTS" id="PR00134">
    <property type="entry name" value="GLHYDRLASE10"/>
</dbReference>
<feature type="region of interest" description="Disordered" evidence="13">
    <location>
        <begin position="1121"/>
        <end position="1148"/>
    </location>
</feature>
<feature type="chain" id="PRO_5045575373" description="Beta-xylanase" evidence="14">
    <location>
        <begin position="31"/>
        <end position="1531"/>
    </location>
</feature>
<dbReference type="Pfam" id="PF01522">
    <property type="entry name" value="Polysacc_deac_1"/>
    <property type="match status" value="1"/>
</dbReference>
<evidence type="ECO:0000256" key="5">
    <source>
        <dbReference type="ARBA" id="ARBA00022729"/>
    </source>
</evidence>
<dbReference type="InterPro" id="IPR010502">
    <property type="entry name" value="Carb-bd_dom_fam9"/>
</dbReference>
<comment type="similarity">
    <text evidence="3 12">Belongs to the glycosyl hydrolase 10 (cellulase F) family.</text>
</comment>
<dbReference type="PROSITE" id="PS00591">
    <property type="entry name" value="GH10_1"/>
    <property type="match status" value="1"/>
</dbReference>
<dbReference type="Gene3D" id="2.60.120.260">
    <property type="entry name" value="Galactose-binding domain-like"/>
    <property type="match status" value="2"/>
</dbReference>
<feature type="signal peptide" evidence="14">
    <location>
        <begin position="1"/>
        <end position="30"/>
    </location>
</feature>
<evidence type="ECO:0000256" key="10">
    <source>
        <dbReference type="ARBA" id="ARBA00023326"/>
    </source>
</evidence>
<evidence type="ECO:0000259" key="16">
    <source>
        <dbReference type="PROSITE" id="PS51677"/>
    </source>
</evidence>
<protein>
    <recommendedName>
        <fullName evidence="12">Beta-xylanase</fullName>
        <ecNumber evidence="12">3.2.1.8</ecNumber>
    </recommendedName>
</protein>
<dbReference type="InterPro" id="IPR031158">
    <property type="entry name" value="GH10_AS"/>
</dbReference>
<dbReference type="PANTHER" id="PTHR31490:SF90">
    <property type="entry name" value="ENDO-1,4-BETA-XYLANASE A"/>
    <property type="match status" value="1"/>
</dbReference>
<gene>
    <name evidence="18" type="ORF">ACFQWB_00280</name>
</gene>
<dbReference type="InterPro" id="IPR001000">
    <property type="entry name" value="GH10_dom"/>
</dbReference>
<dbReference type="InterPro" id="IPR001119">
    <property type="entry name" value="SLH_dom"/>
</dbReference>
<evidence type="ECO:0000256" key="12">
    <source>
        <dbReference type="RuleBase" id="RU361174"/>
    </source>
</evidence>
<dbReference type="EMBL" id="JBHTGQ010000001">
    <property type="protein sequence ID" value="MFC7748381.1"/>
    <property type="molecule type" value="Genomic_DNA"/>
</dbReference>
<keyword evidence="5 14" id="KW-0732">Signal</keyword>
<feature type="domain" description="GH10" evidence="17">
    <location>
        <begin position="588"/>
        <end position="920"/>
    </location>
</feature>
<evidence type="ECO:0000256" key="8">
    <source>
        <dbReference type="ARBA" id="ARBA00023277"/>
    </source>
</evidence>
<keyword evidence="6" id="KW-0677">Repeat</keyword>
<evidence type="ECO:0000313" key="19">
    <source>
        <dbReference type="Proteomes" id="UP001596528"/>
    </source>
</evidence>
<feature type="active site" description="Nucleophile" evidence="11">
    <location>
        <position position="844"/>
    </location>
</feature>
<reference evidence="19" key="1">
    <citation type="journal article" date="2019" name="Int. J. Syst. Evol. Microbiol.">
        <title>The Global Catalogue of Microorganisms (GCM) 10K type strain sequencing project: providing services to taxonomists for standard genome sequencing and annotation.</title>
        <authorList>
            <consortium name="The Broad Institute Genomics Platform"/>
            <consortium name="The Broad Institute Genome Sequencing Center for Infectious Disease"/>
            <person name="Wu L."/>
            <person name="Ma J."/>
        </authorList>
    </citation>
    <scope>NUCLEOTIDE SEQUENCE [LARGE SCALE GENOMIC DNA]</scope>
    <source>
        <strain evidence="19">JCM 18657</strain>
    </source>
</reference>
<keyword evidence="19" id="KW-1185">Reference proteome</keyword>
<dbReference type="Pfam" id="PF00331">
    <property type="entry name" value="Glyco_hydro_10"/>
    <property type="match status" value="1"/>
</dbReference>
<dbReference type="InterPro" id="IPR011330">
    <property type="entry name" value="Glyco_hydro/deAcase_b/a-brl"/>
</dbReference>
<evidence type="ECO:0000256" key="1">
    <source>
        <dbReference type="ARBA" id="ARBA00000681"/>
    </source>
</evidence>
<evidence type="ECO:0000256" key="9">
    <source>
        <dbReference type="ARBA" id="ARBA00023295"/>
    </source>
</evidence>